<reference evidence="1" key="1">
    <citation type="submission" date="2018-03" db="EMBL/GenBank/DDBJ databases">
        <title>Phage therapy in agriculture - a green tech approach to combat plant pathogenic bacteria.</title>
        <authorList>
            <person name="Carstens A.B."/>
            <person name="Djurhuus A.M."/>
            <person name="Hansen L.H."/>
        </authorList>
    </citation>
    <scope>NUCLEOTIDE SEQUENCE [LARGE SCALE GENOMIC DNA]</scope>
</reference>
<accession>A0A2S1GLY0</accession>
<sequence length="103" mass="11720">MSNLTLLKADDVQKKWKNYNRVHGVYSLVFSVNEIYEFSRSDIIYINNVAGANGDVQLRYGIEALFKAMFIGNLALDGKSIRLLGRFVKVGQVVLFEPLTEQF</sequence>
<name>A0A2S1GLY0_9CAUD</name>
<keyword evidence="2" id="KW-1185">Reference proteome</keyword>
<protein>
    <submittedName>
        <fullName evidence="1">Uncharacterized protein</fullName>
    </submittedName>
</protein>
<dbReference type="KEGG" id="vg:65112831"/>
<evidence type="ECO:0000313" key="2">
    <source>
        <dbReference type="Proteomes" id="UP000246316"/>
    </source>
</evidence>
<dbReference type="RefSeq" id="YP_010095197.1">
    <property type="nucleotide sequence ID" value="NC_055743.1"/>
</dbReference>
<evidence type="ECO:0000313" key="1">
    <source>
        <dbReference type="EMBL" id="AWD90398.1"/>
    </source>
</evidence>
<dbReference type="GeneID" id="65112831"/>
<dbReference type="EMBL" id="MH059636">
    <property type="protein sequence ID" value="AWD90398.1"/>
    <property type="molecule type" value="Genomic_DNA"/>
</dbReference>
<dbReference type="Proteomes" id="UP000246316">
    <property type="component" value="Segment"/>
</dbReference>
<organism evidence="1 2">
    <name type="scientific">Erwinia phage Cronus</name>
    <dbReference type="NCBI Taxonomy" id="2163633"/>
    <lineage>
        <taxon>Viruses</taxon>
        <taxon>Duplodnaviria</taxon>
        <taxon>Heunggongvirae</taxon>
        <taxon>Uroviricota</taxon>
        <taxon>Caudoviricetes</taxon>
        <taxon>Pantevenvirales</taxon>
        <taxon>Straboviridae</taxon>
        <taxon>Tevenvirinae</taxon>
        <taxon>Risoevirus</taxon>
        <taxon>Risoevirus cronus</taxon>
        <taxon>Roskildevirus cronus</taxon>
    </lineage>
</organism>
<proteinExistence type="predicted"/>